<dbReference type="EMBL" id="WAAU01000014">
    <property type="protein sequence ID" value="KAB1157253.1"/>
    <property type="molecule type" value="Genomic_DNA"/>
</dbReference>
<evidence type="ECO:0000313" key="2">
    <source>
        <dbReference type="Proteomes" id="UP000467305"/>
    </source>
</evidence>
<reference evidence="1 2" key="1">
    <citation type="submission" date="2019-09" db="EMBL/GenBank/DDBJ databases">
        <authorList>
            <person name="Cao W.R."/>
        </authorList>
    </citation>
    <scope>NUCLEOTIDE SEQUENCE [LARGE SCALE GENOMIC DNA]</scope>
    <source>
        <strain evidence="2">a4</strain>
    </source>
</reference>
<proteinExistence type="predicted"/>
<sequence length="139" mass="16234">MLFNITYTDKDDLAEINSLVGKPISFIQSLRLRGVGSGRMIVEEVSANLQKILTKVNELDYGSIELRPNGVIVYITKQMRRFCLVVPYYKLVVFNDTFFSIHSDNSFIRFRKDIKFKENKKFIDKMMNLKGVKTQNHFL</sequence>
<name>A0A7J5AIC1_9FLAO</name>
<gene>
    <name evidence="1" type="ORF">F7018_09985</name>
</gene>
<evidence type="ECO:0000313" key="1">
    <source>
        <dbReference type="EMBL" id="KAB1157253.1"/>
    </source>
</evidence>
<dbReference type="OrthoDB" id="1436588at2"/>
<dbReference type="Proteomes" id="UP000467305">
    <property type="component" value="Unassembled WGS sequence"/>
</dbReference>
<keyword evidence="2" id="KW-1185">Reference proteome</keyword>
<organism evidence="1 2">
    <name type="scientific">Tenacibaculum aiptasiae</name>
    <dbReference type="NCBI Taxonomy" id="426481"/>
    <lineage>
        <taxon>Bacteria</taxon>
        <taxon>Pseudomonadati</taxon>
        <taxon>Bacteroidota</taxon>
        <taxon>Flavobacteriia</taxon>
        <taxon>Flavobacteriales</taxon>
        <taxon>Flavobacteriaceae</taxon>
        <taxon>Tenacibaculum</taxon>
    </lineage>
</organism>
<dbReference type="RefSeq" id="WP_150899922.1">
    <property type="nucleotide sequence ID" value="NZ_WAAU01000014.1"/>
</dbReference>
<accession>A0A7J5AIC1</accession>
<protein>
    <submittedName>
        <fullName evidence="1">Uncharacterized protein</fullName>
    </submittedName>
</protein>
<comment type="caution">
    <text evidence="1">The sequence shown here is derived from an EMBL/GenBank/DDBJ whole genome shotgun (WGS) entry which is preliminary data.</text>
</comment>
<dbReference type="AlphaFoldDB" id="A0A7J5AIC1"/>